<evidence type="ECO:0000313" key="1">
    <source>
        <dbReference type="EMBL" id="KAG2244071.1"/>
    </source>
</evidence>
<comment type="caution">
    <text evidence="1">The sequence shown here is derived from an EMBL/GenBank/DDBJ whole genome shotgun (WGS) entry which is preliminary data.</text>
</comment>
<sequence length="87" mass="9301">MGLDIRIIKADERSLWPVSRSHKGFSGFAIVSSQDWSGSGSPEWGRMRGVKSSDLSTTALVLGGSACGVCRSQGVDLRPLPVRLGLR</sequence>
<name>A0A8X7TL46_BRACI</name>
<reference evidence="1 2" key="1">
    <citation type="submission" date="2020-02" db="EMBL/GenBank/DDBJ databases">
        <authorList>
            <person name="Ma Q."/>
            <person name="Huang Y."/>
            <person name="Song X."/>
            <person name="Pei D."/>
        </authorList>
    </citation>
    <scope>NUCLEOTIDE SEQUENCE [LARGE SCALE GENOMIC DNA]</scope>
    <source>
        <strain evidence="1">Sxm20200214</strain>
        <tissue evidence="1">Leaf</tissue>
    </source>
</reference>
<gene>
    <name evidence="1" type="ORF">Bca52824_094104</name>
</gene>
<dbReference type="Proteomes" id="UP000886595">
    <property type="component" value="Unassembled WGS sequence"/>
</dbReference>
<evidence type="ECO:0000313" key="2">
    <source>
        <dbReference type="Proteomes" id="UP000886595"/>
    </source>
</evidence>
<organism evidence="1 2">
    <name type="scientific">Brassica carinata</name>
    <name type="common">Ethiopian mustard</name>
    <name type="synonym">Abyssinian cabbage</name>
    <dbReference type="NCBI Taxonomy" id="52824"/>
    <lineage>
        <taxon>Eukaryota</taxon>
        <taxon>Viridiplantae</taxon>
        <taxon>Streptophyta</taxon>
        <taxon>Embryophyta</taxon>
        <taxon>Tracheophyta</taxon>
        <taxon>Spermatophyta</taxon>
        <taxon>Magnoliopsida</taxon>
        <taxon>eudicotyledons</taxon>
        <taxon>Gunneridae</taxon>
        <taxon>Pentapetalae</taxon>
        <taxon>rosids</taxon>
        <taxon>malvids</taxon>
        <taxon>Brassicales</taxon>
        <taxon>Brassicaceae</taxon>
        <taxon>Brassiceae</taxon>
        <taxon>Brassica</taxon>
    </lineage>
</organism>
<proteinExistence type="predicted"/>
<protein>
    <submittedName>
        <fullName evidence="1">Uncharacterized protein</fullName>
    </submittedName>
</protein>
<accession>A0A8X7TL46</accession>
<keyword evidence="2" id="KW-1185">Reference proteome</keyword>
<dbReference type="AlphaFoldDB" id="A0A8X7TL46"/>
<dbReference type="EMBL" id="JAAMPC010000114">
    <property type="protein sequence ID" value="KAG2244071.1"/>
    <property type="molecule type" value="Genomic_DNA"/>
</dbReference>